<feature type="compositionally biased region" description="Basic and acidic residues" evidence="7">
    <location>
        <begin position="30"/>
        <end position="44"/>
    </location>
</feature>
<dbReference type="GO" id="GO:0005764">
    <property type="term" value="C:lysosome"/>
    <property type="evidence" value="ECO:0007669"/>
    <property type="project" value="TreeGrafter"/>
</dbReference>
<evidence type="ECO:0000256" key="1">
    <source>
        <dbReference type="ARBA" id="ARBA00004071"/>
    </source>
</evidence>
<dbReference type="Pfam" id="PF01120">
    <property type="entry name" value="Alpha_L_fucos"/>
    <property type="match status" value="1"/>
</dbReference>
<evidence type="ECO:0000259" key="9">
    <source>
        <dbReference type="Pfam" id="PF01120"/>
    </source>
</evidence>
<dbReference type="eggNOG" id="COG3669">
    <property type="taxonomic scope" value="Bacteria"/>
</dbReference>
<dbReference type="STRING" id="762903.Pedsa_3615"/>
<reference evidence="11" key="2">
    <citation type="submission" date="2011-02" db="EMBL/GenBank/DDBJ databases">
        <title>The complete genome of Pedobacter saltans DSM 12145.</title>
        <authorList>
            <consortium name="US DOE Joint Genome Institute (JGI-PGF)"/>
            <person name="Lucas S."/>
            <person name="Copeland A."/>
            <person name="Lapidus A."/>
            <person name="Bruce D."/>
            <person name="Goodwin L."/>
            <person name="Pitluck S."/>
            <person name="Kyrpides N."/>
            <person name="Mavromatis K."/>
            <person name="Pagani I."/>
            <person name="Ivanova N."/>
            <person name="Ovchinnikova G."/>
            <person name="Lu M."/>
            <person name="Detter J.C."/>
            <person name="Han C."/>
            <person name="Land M."/>
            <person name="Hauser L."/>
            <person name="Markowitz V."/>
            <person name="Cheng J.-F."/>
            <person name="Hugenholtz P."/>
            <person name="Woyke T."/>
            <person name="Wu D."/>
            <person name="Tindall B."/>
            <person name="Pomrenke H.G."/>
            <person name="Brambilla E."/>
            <person name="Klenk H.-P."/>
            <person name="Eisen J.A."/>
        </authorList>
    </citation>
    <scope>NUCLEOTIDE SEQUENCE [LARGE SCALE GENOMIC DNA]</scope>
    <source>
        <strain evidence="11">ATCC 51119 / DSM 12145 / JCM 21818 / LMG 10337 / NBRC 100064 / NCIMB 13643</strain>
    </source>
</reference>
<keyword evidence="4 8" id="KW-0732">Signal</keyword>
<accession>F0S4X0</accession>
<dbReference type="KEGG" id="psn:Pedsa_3615"/>
<comment type="function">
    <text evidence="1">Alpha-L-fucosidase is responsible for hydrolyzing the alpha-1,6-linked fucose joined to the reducing-end N-acetylglucosamine of the carbohydrate moieties of glycoproteins.</text>
</comment>
<dbReference type="RefSeq" id="WP_013634627.1">
    <property type="nucleotide sequence ID" value="NC_015177.1"/>
</dbReference>
<evidence type="ECO:0000256" key="6">
    <source>
        <dbReference type="ARBA" id="ARBA00023295"/>
    </source>
</evidence>
<dbReference type="AlphaFoldDB" id="F0S4X0"/>
<evidence type="ECO:0000256" key="4">
    <source>
        <dbReference type="ARBA" id="ARBA00022729"/>
    </source>
</evidence>
<dbReference type="PRINTS" id="PR00741">
    <property type="entry name" value="GLHYDRLASE29"/>
</dbReference>
<keyword evidence="5 10" id="KW-0378">Hydrolase</keyword>
<dbReference type="GO" id="GO:0004560">
    <property type="term" value="F:alpha-L-fucosidase activity"/>
    <property type="evidence" value="ECO:0007669"/>
    <property type="project" value="InterPro"/>
</dbReference>
<protein>
    <recommendedName>
        <fullName evidence="3">alpha-L-fucosidase</fullName>
        <ecNumber evidence="3">3.2.1.51</ecNumber>
    </recommendedName>
</protein>
<evidence type="ECO:0000256" key="3">
    <source>
        <dbReference type="ARBA" id="ARBA00012662"/>
    </source>
</evidence>
<dbReference type="InterPro" id="IPR057739">
    <property type="entry name" value="Glyco_hydro_29_N"/>
</dbReference>
<dbReference type="SMART" id="SM00812">
    <property type="entry name" value="Alpha_L_fucos"/>
    <property type="match status" value="1"/>
</dbReference>
<dbReference type="OrthoDB" id="107551at2"/>
<proteinExistence type="inferred from homology"/>
<evidence type="ECO:0000313" key="10">
    <source>
        <dbReference type="EMBL" id="ADY54144.1"/>
    </source>
</evidence>
<dbReference type="Gene3D" id="3.20.20.80">
    <property type="entry name" value="Glycosidases"/>
    <property type="match status" value="1"/>
</dbReference>
<feature type="region of interest" description="Disordered" evidence="7">
    <location>
        <begin position="30"/>
        <end position="53"/>
    </location>
</feature>
<dbReference type="PANTHER" id="PTHR10030:SF37">
    <property type="entry name" value="ALPHA-L-FUCOSIDASE-RELATED"/>
    <property type="match status" value="1"/>
</dbReference>
<organism evidence="10 11">
    <name type="scientific">Pseudopedobacter saltans (strain ATCC 51119 / DSM 12145 / JCM 21818 / CCUG 39354 / LMG 10337 / NBRC 100064 / NCIMB 13643)</name>
    <name type="common">Pedobacter saltans</name>
    <dbReference type="NCBI Taxonomy" id="762903"/>
    <lineage>
        <taxon>Bacteria</taxon>
        <taxon>Pseudomonadati</taxon>
        <taxon>Bacteroidota</taxon>
        <taxon>Sphingobacteriia</taxon>
        <taxon>Sphingobacteriales</taxon>
        <taxon>Sphingobacteriaceae</taxon>
        <taxon>Pseudopedobacter</taxon>
    </lineage>
</organism>
<dbReference type="InterPro" id="IPR000933">
    <property type="entry name" value="Glyco_hydro_29"/>
</dbReference>
<keyword evidence="11" id="KW-1185">Reference proteome</keyword>
<dbReference type="InterPro" id="IPR017853">
    <property type="entry name" value="GH"/>
</dbReference>
<dbReference type="HOGENOM" id="CLU_002934_0_3_10"/>
<evidence type="ECO:0000256" key="2">
    <source>
        <dbReference type="ARBA" id="ARBA00007951"/>
    </source>
</evidence>
<feature type="domain" description="Glycoside hydrolase family 29 N-terminal" evidence="9">
    <location>
        <begin position="43"/>
        <end position="401"/>
    </location>
</feature>
<dbReference type="PANTHER" id="PTHR10030">
    <property type="entry name" value="ALPHA-L-FUCOSIDASE"/>
    <property type="match status" value="1"/>
</dbReference>
<gene>
    <name evidence="10" type="ordered locus">Pedsa_3615</name>
</gene>
<dbReference type="PIRSF" id="PIRSF001092">
    <property type="entry name" value="Alpha-L-fucosidase"/>
    <property type="match status" value="1"/>
</dbReference>
<evidence type="ECO:0000256" key="8">
    <source>
        <dbReference type="SAM" id="SignalP"/>
    </source>
</evidence>
<dbReference type="GO" id="GO:0006004">
    <property type="term" value="P:fucose metabolic process"/>
    <property type="evidence" value="ECO:0007669"/>
    <property type="project" value="InterPro"/>
</dbReference>
<evidence type="ECO:0000313" key="11">
    <source>
        <dbReference type="Proteomes" id="UP000000310"/>
    </source>
</evidence>
<comment type="similarity">
    <text evidence="2">Belongs to the glycosyl hydrolase 29 family.</text>
</comment>
<dbReference type="EC" id="3.2.1.51" evidence="3"/>
<sequence length="501" mass="56895">MNIKNKLLPLTVVLLVSQFGFAQNKDSERVKSEHGMINISEEKSSNNQRTKHPDAQWFPDAGFGLFIHWGLSSVKDLDASWPMIPGRPLVDKKLDEGELQRVVREKDYNLNGAPPKITPNEYWAMAKEFNPQQYDPDKWIKAAKEAGFTYAVLTSRHHEGFAMWPSNYGNFSTKNYMGGKDLIKPFVEACRKYGLKVGLYYSPPDWYFDREYMSFLYGRVYGTNPGLPKVDGDLNPRTTYPNEEQKRKHQEAYGAMVKGQIEELLTNYGKIDLLWFDGKAPIPNGNNVITQEEIRRLQPGILMNPRMHGKGDFITFERNPPKADPGRDIWAEFCNPWTNSWANSNTVPFRSNAFVLGELVAARAWGVNYLLGVGPTKEGYLPQPAYDNMEVVRDWMKLNGKSIKGTKRLPLNESASVPATALGNTRYLFAIPEFKNNGKFDKDMLPLKDLTVELTASQNPKSVKLLATGQKLDYKKKDKTIQIMLPVSLRSKLVDVVAVEL</sequence>
<feature type="chain" id="PRO_5003260080" description="alpha-L-fucosidase" evidence="8">
    <location>
        <begin position="23"/>
        <end position="501"/>
    </location>
</feature>
<name>F0S4X0_PSESL</name>
<feature type="signal peptide" evidence="8">
    <location>
        <begin position="1"/>
        <end position="22"/>
    </location>
</feature>
<dbReference type="GO" id="GO:0016139">
    <property type="term" value="P:glycoside catabolic process"/>
    <property type="evidence" value="ECO:0007669"/>
    <property type="project" value="TreeGrafter"/>
</dbReference>
<keyword evidence="6" id="KW-0326">Glycosidase</keyword>
<dbReference type="InterPro" id="IPR016286">
    <property type="entry name" value="FUC_metazoa-typ"/>
</dbReference>
<evidence type="ECO:0000256" key="5">
    <source>
        <dbReference type="ARBA" id="ARBA00022801"/>
    </source>
</evidence>
<reference evidence="10 11" key="1">
    <citation type="journal article" date="2011" name="Stand. Genomic Sci.">
        <title>Complete genome sequence of the gliding, heparinolytic Pedobacter saltans type strain (113).</title>
        <authorList>
            <person name="Liolios K."/>
            <person name="Sikorski J."/>
            <person name="Lu M."/>
            <person name="Nolan M."/>
            <person name="Lapidus A."/>
            <person name="Lucas S."/>
            <person name="Hammon N."/>
            <person name="Deshpande S."/>
            <person name="Cheng J.F."/>
            <person name="Tapia R."/>
            <person name="Han C."/>
            <person name="Goodwin L."/>
            <person name="Pitluck S."/>
            <person name="Huntemann M."/>
            <person name="Ivanova N."/>
            <person name="Pagani I."/>
            <person name="Mavromatis K."/>
            <person name="Ovchinikova G."/>
            <person name="Pati A."/>
            <person name="Chen A."/>
            <person name="Palaniappan K."/>
            <person name="Land M."/>
            <person name="Hauser L."/>
            <person name="Brambilla E.M."/>
            <person name="Kotsyurbenko O."/>
            <person name="Rohde M."/>
            <person name="Tindall B.J."/>
            <person name="Abt B."/>
            <person name="Goker M."/>
            <person name="Detter J.C."/>
            <person name="Woyke T."/>
            <person name="Bristow J."/>
            <person name="Eisen J.A."/>
            <person name="Markowitz V."/>
            <person name="Hugenholtz P."/>
            <person name="Klenk H.P."/>
            <person name="Kyrpides N.C."/>
        </authorList>
    </citation>
    <scope>NUCLEOTIDE SEQUENCE [LARGE SCALE GENOMIC DNA]</scope>
    <source>
        <strain evidence="11">ATCC 51119 / DSM 12145 / JCM 21818 / LMG 10337 / NBRC 100064 / NCIMB 13643</strain>
    </source>
</reference>
<dbReference type="EMBL" id="CP002545">
    <property type="protein sequence ID" value="ADY54144.1"/>
    <property type="molecule type" value="Genomic_DNA"/>
</dbReference>
<dbReference type="Proteomes" id="UP000000310">
    <property type="component" value="Chromosome"/>
</dbReference>
<evidence type="ECO:0000256" key="7">
    <source>
        <dbReference type="SAM" id="MobiDB-lite"/>
    </source>
</evidence>
<dbReference type="SUPFAM" id="SSF51445">
    <property type="entry name" value="(Trans)glycosidases"/>
    <property type="match status" value="1"/>
</dbReference>